<protein>
    <submittedName>
        <fullName evidence="3">SDR family oxidoreductase</fullName>
    </submittedName>
</protein>
<dbReference type="Gene3D" id="3.40.50.720">
    <property type="entry name" value="NAD(P)-binding Rossmann-like Domain"/>
    <property type="match status" value="1"/>
</dbReference>
<dbReference type="AlphaFoldDB" id="A0A4S8NSB8"/>
<dbReference type="EMBL" id="STGV01000008">
    <property type="protein sequence ID" value="THV20263.1"/>
    <property type="molecule type" value="Genomic_DNA"/>
</dbReference>
<dbReference type="NCBIfam" id="NF004203">
    <property type="entry name" value="PRK05653.2-4"/>
    <property type="match status" value="1"/>
</dbReference>
<evidence type="ECO:0000256" key="1">
    <source>
        <dbReference type="ARBA" id="ARBA00006484"/>
    </source>
</evidence>
<dbReference type="PRINTS" id="PR00080">
    <property type="entry name" value="SDRFAMILY"/>
</dbReference>
<gene>
    <name evidence="3" type="ORF">FAA97_19695</name>
</gene>
<dbReference type="SUPFAM" id="SSF51735">
    <property type="entry name" value="NAD(P)-binding Rossmann-fold domains"/>
    <property type="match status" value="1"/>
</dbReference>
<dbReference type="CDD" id="cd05233">
    <property type="entry name" value="SDR_c"/>
    <property type="match status" value="1"/>
</dbReference>
<evidence type="ECO:0000313" key="4">
    <source>
        <dbReference type="Proteomes" id="UP000308828"/>
    </source>
</evidence>
<dbReference type="GO" id="GO:0016491">
    <property type="term" value="F:oxidoreductase activity"/>
    <property type="evidence" value="ECO:0007669"/>
    <property type="project" value="UniProtKB-KW"/>
</dbReference>
<dbReference type="Pfam" id="PF13561">
    <property type="entry name" value="adh_short_C2"/>
    <property type="match status" value="1"/>
</dbReference>
<dbReference type="PRINTS" id="PR00081">
    <property type="entry name" value="GDHRDH"/>
</dbReference>
<name>A0A4S8NSB8_9HYPH</name>
<accession>A0A4S8NSB8</accession>
<dbReference type="InterPro" id="IPR036291">
    <property type="entry name" value="NAD(P)-bd_dom_sf"/>
</dbReference>
<proteinExistence type="inferred from homology"/>
<sequence>MSVAKVSRSGALVTGAGSGIGRAAAVRLAADGLFVGLLGRTENELEDALAEIRASGGDGMILTADVSREDEMRSALGRFATSVDQIKVLVVNAGINGTWAPIDELMPDEFDQTVSINLRGTYLTLHYGVPHMKQSGGSIVVVSSINGTRTFTSPGASAYSATKAAQLAMVQQLAVELGKHKIRINAVCPGAISTNIDDNTEIRSRAEAQEPVQFPDGDIPLTDGNPGRTEDIAAAIAFLASDHGAHITGTPIWIDGGQSLLR</sequence>
<keyword evidence="4" id="KW-1185">Reference proteome</keyword>
<dbReference type="FunFam" id="3.40.50.720:FF:000084">
    <property type="entry name" value="Short-chain dehydrogenase reductase"/>
    <property type="match status" value="1"/>
</dbReference>
<dbReference type="InterPro" id="IPR002347">
    <property type="entry name" value="SDR_fam"/>
</dbReference>
<dbReference type="Proteomes" id="UP000308828">
    <property type="component" value="Unassembled WGS sequence"/>
</dbReference>
<dbReference type="OrthoDB" id="9812986at2"/>
<reference evidence="3 4" key="1">
    <citation type="submission" date="2019-04" db="EMBL/GenBank/DDBJ databases">
        <title>Genome sequence of strain shin9-1.</title>
        <authorList>
            <person name="Gao J."/>
            <person name="Sun J."/>
        </authorList>
    </citation>
    <scope>NUCLEOTIDE SEQUENCE [LARGE SCALE GENOMIC DNA]</scope>
    <source>
        <strain evidence="4">shin9-1</strain>
    </source>
</reference>
<keyword evidence="2" id="KW-0560">Oxidoreductase</keyword>
<dbReference type="PANTHER" id="PTHR24321">
    <property type="entry name" value="DEHYDROGENASES, SHORT CHAIN"/>
    <property type="match status" value="1"/>
</dbReference>
<dbReference type="RefSeq" id="WP_136600279.1">
    <property type="nucleotide sequence ID" value="NZ_STGV01000008.1"/>
</dbReference>
<evidence type="ECO:0000256" key="2">
    <source>
        <dbReference type="ARBA" id="ARBA00023002"/>
    </source>
</evidence>
<organism evidence="3 4">
    <name type="scientific">Peteryoungia ipomoeae</name>
    <dbReference type="NCBI Taxonomy" id="1210932"/>
    <lineage>
        <taxon>Bacteria</taxon>
        <taxon>Pseudomonadati</taxon>
        <taxon>Pseudomonadota</taxon>
        <taxon>Alphaproteobacteria</taxon>
        <taxon>Hyphomicrobiales</taxon>
        <taxon>Rhizobiaceae</taxon>
        <taxon>Peteryoungia</taxon>
    </lineage>
</organism>
<comment type="similarity">
    <text evidence="1">Belongs to the short-chain dehydrogenases/reductases (SDR) family.</text>
</comment>
<comment type="caution">
    <text evidence="3">The sequence shown here is derived from an EMBL/GenBank/DDBJ whole genome shotgun (WGS) entry which is preliminary data.</text>
</comment>
<evidence type="ECO:0000313" key="3">
    <source>
        <dbReference type="EMBL" id="THV20263.1"/>
    </source>
</evidence>
<dbReference type="PANTHER" id="PTHR24321:SF8">
    <property type="entry name" value="ESTRADIOL 17-BETA-DEHYDROGENASE 8-RELATED"/>
    <property type="match status" value="1"/>
</dbReference>